<feature type="transmembrane region" description="Helical" evidence="5">
    <location>
        <begin position="131"/>
        <end position="147"/>
    </location>
</feature>
<evidence type="ECO:0000313" key="7">
    <source>
        <dbReference type="Proteomes" id="UP000688137"/>
    </source>
</evidence>
<evidence type="ECO:0000256" key="2">
    <source>
        <dbReference type="ARBA" id="ARBA00022692"/>
    </source>
</evidence>
<dbReference type="Proteomes" id="UP000688137">
    <property type="component" value="Unassembled WGS sequence"/>
</dbReference>
<name>A0A8S1MY35_PARPR</name>
<keyword evidence="2 5" id="KW-0812">Transmembrane</keyword>
<protein>
    <recommendedName>
        <fullName evidence="8">Transmembrane protein</fullName>
    </recommendedName>
</protein>
<dbReference type="PANTHER" id="PTHR28128">
    <property type="entry name" value="GOLGI APPARATUS MEMBRANE PROTEIN TVP15"/>
    <property type="match status" value="1"/>
</dbReference>
<dbReference type="EMBL" id="CAJJDM010000077">
    <property type="protein sequence ID" value="CAD8085318.1"/>
    <property type="molecule type" value="Genomic_DNA"/>
</dbReference>
<reference evidence="6" key="1">
    <citation type="submission" date="2021-01" db="EMBL/GenBank/DDBJ databases">
        <authorList>
            <consortium name="Genoscope - CEA"/>
            <person name="William W."/>
        </authorList>
    </citation>
    <scope>NUCLEOTIDE SEQUENCE</scope>
</reference>
<dbReference type="AlphaFoldDB" id="A0A8S1MY35"/>
<gene>
    <name evidence="6" type="ORF">PPRIM_AZ9-3.1.T0740076</name>
</gene>
<feature type="transmembrane region" description="Helical" evidence="5">
    <location>
        <begin position="12"/>
        <end position="33"/>
    </location>
</feature>
<organism evidence="6 7">
    <name type="scientific">Paramecium primaurelia</name>
    <dbReference type="NCBI Taxonomy" id="5886"/>
    <lineage>
        <taxon>Eukaryota</taxon>
        <taxon>Sar</taxon>
        <taxon>Alveolata</taxon>
        <taxon>Ciliophora</taxon>
        <taxon>Intramacronucleata</taxon>
        <taxon>Oligohymenophorea</taxon>
        <taxon>Peniculida</taxon>
        <taxon>Parameciidae</taxon>
        <taxon>Paramecium</taxon>
    </lineage>
</organism>
<feature type="transmembrane region" description="Helical" evidence="5">
    <location>
        <begin position="100"/>
        <end position="119"/>
    </location>
</feature>
<dbReference type="InterPro" id="IPR013714">
    <property type="entry name" value="Golgi_TVP15"/>
</dbReference>
<dbReference type="Pfam" id="PF08507">
    <property type="entry name" value="COPI_assoc"/>
    <property type="match status" value="1"/>
</dbReference>
<keyword evidence="7" id="KW-1185">Reference proteome</keyword>
<sequence length="389" mass="45794">MSDIGVKIVKVLNAGSAIVLAFAGFWIAISQLINGHFNIASFFGPFFFVFFGFLLVANEIKFGHVLNEYGFLKTFLGRGLFYIFLSGVVCYGYYSIADNYVAGNIYGTVFFVLGVFYLLMNFYPKGSLGNISRVLLIYIYLISLYRFNDQSLDIFKLQTYQNSINNLCNNLKLIKKQLWNHVQSQNNIFKILYYQRESNNYFSRQQNIYMICDESRLQHRLKDKFYIEIIQLISLVEKQKYDATTNENCKWQNSARKNILEVSLKRKDINSQIQQPQSHSIGQTLVQSRLTQGSAGLNRASQKQNQDQQSSNSIYYDENKNQQLKLESLKQKYQEQAKLIIEMLLFMICQRNKRKRNDLIKSLLLHQEIKQVYRNYFFHQQQHIFQEHY</sequence>
<feature type="transmembrane region" description="Helical" evidence="5">
    <location>
        <begin position="39"/>
        <end position="58"/>
    </location>
</feature>
<keyword evidence="4 5" id="KW-0472">Membrane</keyword>
<feature type="transmembrane region" description="Helical" evidence="5">
    <location>
        <begin position="70"/>
        <end position="94"/>
    </location>
</feature>
<keyword evidence="3 5" id="KW-1133">Transmembrane helix</keyword>
<evidence type="ECO:0008006" key="8">
    <source>
        <dbReference type="Google" id="ProtNLM"/>
    </source>
</evidence>
<dbReference type="GO" id="GO:0016020">
    <property type="term" value="C:membrane"/>
    <property type="evidence" value="ECO:0007669"/>
    <property type="project" value="UniProtKB-SubCell"/>
</dbReference>
<accession>A0A8S1MY35</accession>
<evidence type="ECO:0000313" key="6">
    <source>
        <dbReference type="EMBL" id="CAD8085318.1"/>
    </source>
</evidence>
<evidence type="ECO:0000256" key="4">
    <source>
        <dbReference type="ARBA" id="ARBA00023136"/>
    </source>
</evidence>
<comment type="subcellular location">
    <subcellularLocation>
        <location evidence="1">Membrane</location>
        <topology evidence="1">Multi-pass membrane protein</topology>
    </subcellularLocation>
</comment>
<evidence type="ECO:0000256" key="3">
    <source>
        <dbReference type="ARBA" id="ARBA00022989"/>
    </source>
</evidence>
<evidence type="ECO:0000256" key="5">
    <source>
        <dbReference type="SAM" id="Phobius"/>
    </source>
</evidence>
<proteinExistence type="predicted"/>
<evidence type="ECO:0000256" key="1">
    <source>
        <dbReference type="ARBA" id="ARBA00004141"/>
    </source>
</evidence>
<comment type="caution">
    <text evidence="6">The sequence shown here is derived from an EMBL/GenBank/DDBJ whole genome shotgun (WGS) entry which is preliminary data.</text>
</comment>
<dbReference type="PANTHER" id="PTHR28128:SF3">
    <property type="entry name" value="CHROMOSOME UNDETERMINED SCAFFOLD_46, WHOLE GENOME SHOTGUN SEQUENCE"/>
    <property type="match status" value="1"/>
</dbReference>